<dbReference type="EMBL" id="CP002216">
    <property type="protein sequence ID" value="ADQ03712.1"/>
    <property type="molecule type" value="Genomic_DNA"/>
</dbReference>
<sequence>MFDNIIAKIEELLNRFGEGIVEILRGEKDIAMYSMELKEKMDEIGKEMIKEACGLVDEIVRNEKKRKARYEVVRKDKRSIKTIFGDVEYIRTYYKNKEEGGYVYLADEILGIEKYQRIDKAVKAAIVEKVVEISYEKAAKEVLGEEKMTRQSVMNILRRIEAAQLDRIEHNKKGVAGSKKVVKELYIEADEDHISLQNGEGKIAKLAYINEGYKEEKGIVKRKELKGVHYFSSIKERPEDFWSKVSEYIEEHYETEKIEKIYLLGDGAAWIKEGLEWIVGAEFVLDRFHLMREVIKISGGDKNIFAGIVEALRDKDREKFEGLVAKAMEKAGEDKRALKRINESRRYIANHWDNIVLELDNRIIKGCSAEGHVSHVLADRMSSRPRGWSEQGAEVMVKLLSLKYNGVNLKEAYLKEICGKEEKEEKILKEIVRKNVKKIRKQIEETRNNVPILARGKVDLTFRVLKGLSTGDFLNAVVF</sequence>
<comment type="similarity">
    <text evidence="1">Belongs to the UPF0236 family.</text>
</comment>
<evidence type="ECO:0000313" key="6">
    <source>
        <dbReference type="EMBL" id="ADQ04989.1"/>
    </source>
</evidence>
<dbReference type="EMBL" id="CP002216">
    <property type="protein sequence ID" value="ADQ04872.1"/>
    <property type="molecule type" value="Genomic_DNA"/>
</dbReference>
<evidence type="ECO:0000313" key="3">
    <source>
        <dbReference type="EMBL" id="ADQ04062.1"/>
    </source>
</evidence>
<organism evidence="5 7">
    <name type="scientific">Caldicellulosiruptor owensensis (strain ATCC 700167 / DSM 13100 / OL)</name>
    <dbReference type="NCBI Taxonomy" id="632518"/>
    <lineage>
        <taxon>Bacteria</taxon>
        <taxon>Bacillati</taxon>
        <taxon>Bacillota</taxon>
        <taxon>Bacillota incertae sedis</taxon>
        <taxon>Caldicellulosiruptorales</taxon>
        <taxon>Caldicellulosiruptoraceae</taxon>
        <taxon>Caldicellulosiruptor</taxon>
    </lineage>
</organism>
<dbReference type="NCBIfam" id="NF033529">
    <property type="entry name" value="transpos_ISLre2"/>
    <property type="match status" value="1"/>
</dbReference>
<evidence type="ECO:0000313" key="5">
    <source>
        <dbReference type="EMBL" id="ADQ04872.1"/>
    </source>
</evidence>
<dbReference type="eggNOG" id="COG3464">
    <property type="taxonomic scope" value="Bacteria"/>
</dbReference>
<reference key="1">
    <citation type="submission" date="2010-09" db="EMBL/GenBank/DDBJ databases">
        <title>Complete sequence of Caldicellulosiruptor owensensis OL.</title>
        <authorList>
            <consortium name="US DOE Joint Genome Institute"/>
            <person name="Lucas S."/>
            <person name="Copeland A."/>
            <person name="Lapidus A."/>
            <person name="Cheng J.-F."/>
            <person name="Bruce D."/>
            <person name="Goodwin L."/>
            <person name="Pitluck S."/>
            <person name="Davenport K."/>
            <person name="Detter J.C."/>
            <person name="Han C."/>
            <person name="Tapia R."/>
            <person name="Land M."/>
            <person name="Hauser L."/>
            <person name="Chang Y.-J."/>
            <person name="Jeffries C."/>
            <person name="Kyrpides N."/>
            <person name="Ivanova N."/>
            <person name="Mikhailova N."/>
            <person name="Blumer-Schuette S.E."/>
            <person name="Kelly R.M."/>
            <person name="Woyke T."/>
        </authorList>
    </citation>
    <scope>NUCLEOTIDE SEQUENCE</scope>
    <source>
        <strain>OL</strain>
    </source>
</reference>
<evidence type="ECO:0000313" key="2">
    <source>
        <dbReference type="EMBL" id="ADQ03712.1"/>
    </source>
</evidence>
<name>E4Q254_CALOW</name>
<dbReference type="KEGG" id="cow:Calow_1314"/>
<dbReference type="STRING" id="632518.Calow_0104"/>
<evidence type="ECO:0000256" key="1">
    <source>
        <dbReference type="ARBA" id="ARBA00006539"/>
    </source>
</evidence>
<proteinExistence type="inferred from homology"/>
<protein>
    <recommendedName>
        <fullName evidence="8">ISLre2 family transposase</fullName>
    </recommendedName>
</protein>
<dbReference type="RefSeq" id="WP_013411127.1">
    <property type="nucleotide sequence ID" value="NC_014657.1"/>
</dbReference>
<dbReference type="KEGG" id="cow:Calow_0790"/>
<dbReference type="OrthoDB" id="1719576at2"/>
<dbReference type="Pfam" id="PF06782">
    <property type="entry name" value="UPF0236"/>
    <property type="match status" value="1"/>
</dbReference>
<dbReference type="InterPro" id="IPR009620">
    <property type="entry name" value="UPF0236"/>
</dbReference>
<evidence type="ECO:0000313" key="4">
    <source>
        <dbReference type="EMBL" id="ADQ04360.1"/>
    </source>
</evidence>
<dbReference type="EMBL" id="CP002216">
    <property type="protein sequence ID" value="ADQ04360.1"/>
    <property type="molecule type" value="Genomic_DNA"/>
</dbReference>
<keyword evidence="7" id="KW-1185">Reference proteome</keyword>
<dbReference type="EMBL" id="CP002216">
    <property type="protein sequence ID" value="ADQ04062.1"/>
    <property type="molecule type" value="Genomic_DNA"/>
</dbReference>
<accession>E4Q254</accession>
<evidence type="ECO:0000313" key="7">
    <source>
        <dbReference type="Proteomes" id="UP000006889"/>
    </source>
</evidence>
<dbReference type="EMBL" id="CP002216">
    <property type="protein sequence ID" value="ADQ04989.1"/>
    <property type="molecule type" value="Genomic_DNA"/>
</dbReference>
<dbReference type="KEGG" id="cow:Calow_0479"/>
<dbReference type="Proteomes" id="UP000006889">
    <property type="component" value="Chromosome"/>
</dbReference>
<reference evidence="5 7" key="2">
    <citation type="journal article" date="2011" name="J. Bacteriol.">
        <title>Complete genome sequences for the anaerobic, extremely thermophilic plant biomass-degrading bacteria Caldicellulosiruptor hydrothermalis, Caldicellulosiruptor kristjanssonii, Caldicellulosiruptor kronotskyensis, Caldicellulosiruptor owensenis, and Caldicellulosiruptor lactoaceticus.</title>
        <authorList>
            <person name="Blumer-Schuette S.E."/>
            <person name="Ozdemir I."/>
            <person name="Mistry D."/>
            <person name="Lucas S."/>
            <person name="Lapidus A."/>
            <person name="Cheng J.F."/>
            <person name="Goodwin L.A."/>
            <person name="Pitluck S."/>
            <person name="Land M.L."/>
            <person name="Hauser L.J."/>
            <person name="Woyke T."/>
            <person name="Mikhailova N."/>
            <person name="Pati A."/>
            <person name="Kyrpides N.C."/>
            <person name="Ivanova N."/>
            <person name="Detter J.C."/>
            <person name="Walston-Davenport K."/>
            <person name="Han S."/>
            <person name="Adams M.W."/>
            <person name="Kelly R.M."/>
        </authorList>
    </citation>
    <scope>NUCLEOTIDE SEQUENCE [LARGE SCALE GENOMIC DNA]</scope>
    <source>
        <strain evidence="7">ATCC 700167 / DSM 13100 / OL</strain>
        <strain evidence="5">OL</strain>
    </source>
</reference>
<dbReference type="HOGENOM" id="CLU_040782_0_1_9"/>
<dbReference type="KEGG" id="cow:Calow_1442"/>
<evidence type="ECO:0008006" key="8">
    <source>
        <dbReference type="Google" id="ProtNLM"/>
    </source>
</evidence>
<dbReference type="AlphaFoldDB" id="E4Q254"/>
<gene>
    <name evidence="2" type="ordered locus">Calow_0104</name>
    <name evidence="3" type="ordered locus">Calow_0479</name>
    <name evidence="4" type="ordered locus">Calow_0790</name>
    <name evidence="5" type="ordered locus">Calow_1314</name>
    <name evidence="6" type="ordered locus">Calow_1442</name>
</gene>
<dbReference type="KEGG" id="cow:Calow_0104"/>